<evidence type="ECO:0000256" key="1">
    <source>
        <dbReference type="SAM" id="MobiDB-lite"/>
    </source>
</evidence>
<evidence type="ECO:0000313" key="2">
    <source>
        <dbReference type="EMBL" id="KAJ4408144.1"/>
    </source>
</evidence>
<dbReference type="Proteomes" id="UP001140510">
    <property type="component" value="Unassembled WGS sequence"/>
</dbReference>
<organism evidence="2 3">
    <name type="scientific">Didymella pomorum</name>
    <dbReference type="NCBI Taxonomy" id="749634"/>
    <lineage>
        <taxon>Eukaryota</taxon>
        <taxon>Fungi</taxon>
        <taxon>Dikarya</taxon>
        <taxon>Ascomycota</taxon>
        <taxon>Pezizomycotina</taxon>
        <taxon>Dothideomycetes</taxon>
        <taxon>Pleosporomycetidae</taxon>
        <taxon>Pleosporales</taxon>
        <taxon>Pleosporineae</taxon>
        <taxon>Didymellaceae</taxon>
        <taxon>Didymella</taxon>
    </lineage>
</organism>
<dbReference type="AlphaFoldDB" id="A0A9W9D956"/>
<comment type="caution">
    <text evidence="2">The sequence shown here is derived from an EMBL/GenBank/DDBJ whole genome shotgun (WGS) entry which is preliminary data.</text>
</comment>
<keyword evidence="3" id="KW-1185">Reference proteome</keyword>
<gene>
    <name evidence="2" type="ORF">N0V91_003492</name>
</gene>
<reference evidence="2" key="1">
    <citation type="submission" date="2022-10" db="EMBL/GenBank/DDBJ databases">
        <title>Tapping the CABI collections for fungal endophytes: first genome assemblies for Collariella, Neodidymelliopsis, Ascochyta clinopodiicola, Didymella pomorum, Didymosphaeria variabile, Neocosmospora piperis and Neocucurbitaria cava.</title>
        <authorList>
            <person name="Hill R."/>
        </authorList>
    </citation>
    <scope>NUCLEOTIDE SEQUENCE</scope>
    <source>
        <strain evidence="2">IMI 355091</strain>
    </source>
</reference>
<dbReference type="EMBL" id="JAPEVA010000017">
    <property type="protein sequence ID" value="KAJ4408144.1"/>
    <property type="molecule type" value="Genomic_DNA"/>
</dbReference>
<protein>
    <submittedName>
        <fullName evidence="2">Uncharacterized protein</fullName>
    </submittedName>
</protein>
<name>A0A9W9D956_9PLEO</name>
<feature type="compositionally biased region" description="Basic and acidic residues" evidence="1">
    <location>
        <begin position="12"/>
        <end position="24"/>
    </location>
</feature>
<feature type="region of interest" description="Disordered" evidence="1">
    <location>
        <begin position="1"/>
        <end position="28"/>
    </location>
</feature>
<sequence>MTSHGASTVLERQTEEIGESRQENEDQMITFRRQAERVLEQNTEIRQLEKDNRWYLDSVSRQTDLLLNLGKAYKSLYRSDERWLEEKEEYRSKRG</sequence>
<accession>A0A9W9D956</accession>
<evidence type="ECO:0000313" key="3">
    <source>
        <dbReference type="Proteomes" id="UP001140510"/>
    </source>
</evidence>
<proteinExistence type="predicted"/>